<dbReference type="EMBL" id="BAABUK010000008">
    <property type="protein sequence ID" value="GAA5810796.1"/>
    <property type="molecule type" value="Genomic_DNA"/>
</dbReference>
<feature type="transmembrane region" description="Helical" evidence="1">
    <location>
        <begin position="202"/>
        <end position="223"/>
    </location>
</feature>
<feature type="transmembrane region" description="Helical" evidence="1">
    <location>
        <begin position="348"/>
        <end position="368"/>
    </location>
</feature>
<protein>
    <submittedName>
        <fullName evidence="2">Uncharacterized protein</fullName>
    </submittedName>
</protein>
<dbReference type="InterPro" id="IPR040410">
    <property type="entry name" value="UPF0658_Golgi"/>
</dbReference>
<gene>
    <name evidence="2" type="ORF">MFLAVUS_004223</name>
</gene>
<evidence type="ECO:0000256" key="1">
    <source>
        <dbReference type="SAM" id="Phobius"/>
    </source>
</evidence>
<keyword evidence="1" id="KW-0472">Membrane</keyword>
<organism evidence="2 3">
    <name type="scientific">Mucor flavus</name>
    <dbReference type="NCBI Taxonomy" id="439312"/>
    <lineage>
        <taxon>Eukaryota</taxon>
        <taxon>Fungi</taxon>
        <taxon>Fungi incertae sedis</taxon>
        <taxon>Mucoromycota</taxon>
        <taxon>Mucoromycotina</taxon>
        <taxon>Mucoromycetes</taxon>
        <taxon>Mucorales</taxon>
        <taxon>Mucorineae</taxon>
        <taxon>Mucoraceae</taxon>
        <taxon>Mucor</taxon>
    </lineage>
</organism>
<keyword evidence="3" id="KW-1185">Reference proteome</keyword>
<feature type="transmembrane region" description="Helical" evidence="1">
    <location>
        <begin position="244"/>
        <end position="266"/>
    </location>
</feature>
<feature type="transmembrane region" description="Helical" evidence="1">
    <location>
        <begin position="44"/>
        <end position="68"/>
    </location>
</feature>
<feature type="transmembrane region" description="Helical" evidence="1">
    <location>
        <begin position="113"/>
        <end position="133"/>
    </location>
</feature>
<dbReference type="Proteomes" id="UP001473302">
    <property type="component" value="Unassembled WGS sequence"/>
</dbReference>
<reference evidence="2 3" key="1">
    <citation type="submission" date="2024-04" db="EMBL/GenBank/DDBJ databases">
        <title>genome sequences of Mucor flavus KT1a and Helicostylum pulchrum KT1b strains isolated from the surface of a dry-aged beef.</title>
        <authorList>
            <person name="Toyotome T."/>
            <person name="Hosono M."/>
            <person name="Torimaru M."/>
            <person name="Fukuda K."/>
            <person name="Mikami N."/>
        </authorList>
    </citation>
    <scope>NUCLEOTIDE SEQUENCE [LARGE SCALE GENOMIC DNA]</scope>
    <source>
        <strain evidence="2 3">KT1a</strain>
    </source>
</reference>
<evidence type="ECO:0000313" key="2">
    <source>
        <dbReference type="EMBL" id="GAA5810796.1"/>
    </source>
</evidence>
<feature type="transmembrane region" description="Helical" evidence="1">
    <location>
        <begin position="88"/>
        <end position="106"/>
    </location>
</feature>
<keyword evidence="1" id="KW-1133">Transmembrane helix</keyword>
<dbReference type="PANTHER" id="PTHR34391:SF1">
    <property type="entry name" value="UPF0658 GOLGI APPARATUS MEMBRANE PROTEIN C1952.10C-RELATED"/>
    <property type="match status" value="1"/>
</dbReference>
<evidence type="ECO:0000313" key="3">
    <source>
        <dbReference type="Proteomes" id="UP001473302"/>
    </source>
</evidence>
<feature type="transmembrane region" description="Helical" evidence="1">
    <location>
        <begin position="310"/>
        <end position="328"/>
    </location>
</feature>
<keyword evidence="1" id="KW-0812">Transmembrane</keyword>
<dbReference type="PANTHER" id="PTHR34391">
    <property type="entry name" value="UPF0658 GOLGI APPARATUS MEMBRANE PROTEIN C1952.10C-RELATED"/>
    <property type="match status" value="1"/>
</dbReference>
<feature type="transmembrane region" description="Helical" evidence="1">
    <location>
        <begin position="278"/>
        <end position="298"/>
    </location>
</feature>
<proteinExistence type="predicted"/>
<comment type="caution">
    <text evidence="2">The sequence shown here is derived from an EMBL/GenBank/DDBJ whole genome shotgun (WGS) entry which is preliminary data.</text>
</comment>
<accession>A0ABP9YVC4</accession>
<sequence>MATGHFMSKLRAMLNRPKDSNTNQQVVADQSQSAPIIQCPTSMALLFVLTLETVSVCIMESFILYYHSKIFAACPFSLNTMGLGQADFIYHGLYMAAPVYQLSLYLDTLRQRNVFQLFTLMLFGCLMAIFSGIQTMQHMIFEQSGCDPWNQNSNNITFPNTTLSSSLKMSVIISNTTLPVSIYQDTMDANISNIRPFEYSSLAVIILVFFIMLICVIKLYKLFRWNNYLFHTFANDMRLRNAMISWAIFTGLLKIDFFFAFAYTIQLVPTALLGYTDIPLFESALVFAVSFIAFLLAIHSIRNEDMRTLGVFNTIVLGSIGYFGYRLYTFGISREVDPFMLTRYDLLFTTLVMALLMILTLCTGLVCVRNVVLNKVRILQDFKCVCPTCYFHSTGTESEPSNLEAASQDTVDLPSDNKNYEKAIIQRKSVCLVTKKTTI</sequence>
<name>A0ABP9YVC4_9FUNG</name>